<evidence type="ECO:0000313" key="6">
    <source>
        <dbReference type="EMBL" id="ASY45890.1"/>
    </source>
</evidence>
<dbReference type="KEGG" id="shyd:CJD35_15215"/>
<proteinExistence type="inferred from homology"/>
<dbReference type="EMBL" id="CP022746">
    <property type="protein sequence ID" value="ASY45890.1"/>
    <property type="molecule type" value="Genomic_DNA"/>
</dbReference>
<evidence type="ECO:0000259" key="4">
    <source>
        <dbReference type="Pfam" id="PF00535"/>
    </source>
</evidence>
<reference evidence="6 7" key="1">
    <citation type="submission" date="2017-08" db="EMBL/GenBank/DDBJ databases">
        <title>Whole Genome Sequence of Sphingobium hydrophobicum C1: Insights into Adaption to the Electronic-waste Contaminated Sediment.</title>
        <authorList>
            <person name="Song D."/>
            <person name="Chen X."/>
            <person name="Xu M."/>
        </authorList>
    </citation>
    <scope>NUCLEOTIDE SEQUENCE [LARGE SCALE GENOMIC DNA]</scope>
    <source>
        <strain evidence="6 7">C1</strain>
    </source>
</reference>
<evidence type="ECO:0000256" key="1">
    <source>
        <dbReference type="ARBA" id="ARBA00006739"/>
    </source>
</evidence>
<accession>A0A249MWZ2</accession>
<dbReference type="PANTHER" id="PTHR43179:SF12">
    <property type="entry name" value="GALACTOFURANOSYLTRANSFERASE GLFT2"/>
    <property type="match status" value="1"/>
</dbReference>
<feature type="domain" description="Galactosyltransferase C-terminal" evidence="5">
    <location>
        <begin position="164"/>
        <end position="206"/>
    </location>
</feature>
<dbReference type="AlphaFoldDB" id="A0A249MWZ2"/>
<protein>
    <submittedName>
        <fullName evidence="6">Glycosyl transferase</fullName>
    </submittedName>
</protein>
<organism evidence="6 7">
    <name type="scientific">Sphingobium xenophagum</name>
    <dbReference type="NCBI Taxonomy" id="121428"/>
    <lineage>
        <taxon>Bacteria</taxon>
        <taxon>Pseudomonadati</taxon>
        <taxon>Pseudomonadota</taxon>
        <taxon>Alphaproteobacteria</taxon>
        <taxon>Sphingomonadales</taxon>
        <taxon>Sphingomonadaceae</taxon>
        <taxon>Sphingobium</taxon>
    </lineage>
</organism>
<keyword evidence="3 6" id="KW-0808">Transferase</keyword>
<evidence type="ECO:0000313" key="7">
    <source>
        <dbReference type="Proteomes" id="UP000217141"/>
    </source>
</evidence>
<dbReference type="GO" id="GO:0016757">
    <property type="term" value="F:glycosyltransferase activity"/>
    <property type="evidence" value="ECO:0007669"/>
    <property type="project" value="UniProtKB-KW"/>
</dbReference>
<dbReference type="RefSeq" id="WP_017183441.1">
    <property type="nucleotide sequence ID" value="NZ_CP022746.1"/>
</dbReference>
<dbReference type="Pfam" id="PF02709">
    <property type="entry name" value="Glyco_transf_7C"/>
    <property type="match status" value="1"/>
</dbReference>
<dbReference type="InterPro" id="IPR029044">
    <property type="entry name" value="Nucleotide-diphossugar_trans"/>
</dbReference>
<comment type="similarity">
    <text evidence="1">Belongs to the glycosyltransferase 2 family.</text>
</comment>
<evidence type="ECO:0000256" key="2">
    <source>
        <dbReference type="ARBA" id="ARBA00022676"/>
    </source>
</evidence>
<gene>
    <name evidence="6" type="ORF">CJD35_15215</name>
</gene>
<dbReference type="Proteomes" id="UP000217141">
    <property type="component" value="Chromosome II"/>
</dbReference>
<dbReference type="SUPFAM" id="SSF53448">
    <property type="entry name" value="Nucleotide-diphospho-sugar transferases"/>
    <property type="match status" value="1"/>
</dbReference>
<sequence length="288" mass="32196">MARLRMTLSVLTIVKNRSAHLAQLIEGLRRSTHCPDELIIVDMASNRPIHAQQARFPIHVLRLDGPGLPLAAARNAAARAAKGDKLLFLDVDCIPMRALTGAITQCLKDHDALICADIRYLGPDDARGEWEEADLLSRAHGHPVRHFPANGLRQEDNAGLFWSLAFGLHRQRFFDLGGFDEAFTGYGGEDTDFGFRAREAGLPLLFMGGAGAFHQYHDVFEPPLQHLNDIVRNANLFRKRWNIWPMEGWLDAFETAGLILRSGHGIHVLRQPSDVEIEHARMLQPVSP</sequence>
<dbReference type="InterPro" id="IPR001173">
    <property type="entry name" value="Glyco_trans_2-like"/>
</dbReference>
<evidence type="ECO:0000256" key="3">
    <source>
        <dbReference type="ARBA" id="ARBA00022679"/>
    </source>
</evidence>
<dbReference type="Pfam" id="PF00535">
    <property type="entry name" value="Glycos_transf_2"/>
    <property type="match status" value="1"/>
</dbReference>
<dbReference type="PANTHER" id="PTHR43179">
    <property type="entry name" value="RHAMNOSYLTRANSFERASE WBBL"/>
    <property type="match status" value="1"/>
</dbReference>
<evidence type="ECO:0000259" key="5">
    <source>
        <dbReference type="Pfam" id="PF02709"/>
    </source>
</evidence>
<feature type="domain" description="Glycosyltransferase 2-like" evidence="4">
    <location>
        <begin position="9"/>
        <end position="132"/>
    </location>
</feature>
<keyword evidence="2" id="KW-0328">Glycosyltransferase</keyword>
<dbReference type="Gene3D" id="3.90.550.10">
    <property type="entry name" value="Spore Coat Polysaccharide Biosynthesis Protein SpsA, Chain A"/>
    <property type="match status" value="1"/>
</dbReference>
<name>A0A249MWZ2_SPHXE</name>
<dbReference type="InterPro" id="IPR027791">
    <property type="entry name" value="Galactosyl_T_C"/>
</dbReference>